<dbReference type="EMBL" id="PQFF01000404">
    <property type="protein sequence ID" value="RHZ52299.1"/>
    <property type="molecule type" value="Genomic_DNA"/>
</dbReference>
<dbReference type="Proteomes" id="UP000266861">
    <property type="component" value="Unassembled WGS sequence"/>
</dbReference>
<sequence length="209" mass="23029">MVNQTYSSKEQEALCGLYRSIINQIEGVLSRQSNGTIGIVAAPSMNRYTPGAKKTARTSIYNVILVDVNNIVIELNEIINKRYITQIYYFYYCPTISAPSVSPPIVSPSSRVVSGVSEDSKSRGETGRGETGREEASREEASRGETSREEASRGETGREEASREEASRGETSREEASRGEPEPSRGEPSRGEPSRGERTRPPEVLLLHQ</sequence>
<evidence type="ECO:0000313" key="3">
    <source>
        <dbReference type="Proteomes" id="UP000266861"/>
    </source>
</evidence>
<evidence type="ECO:0000313" key="2">
    <source>
        <dbReference type="EMBL" id="RHZ52299.1"/>
    </source>
</evidence>
<evidence type="ECO:0000256" key="1">
    <source>
        <dbReference type="SAM" id="MobiDB-lite"/>
    </source>
</evidence>
<organism evidence="2 3">
    <name type="scientific">Diversispora epigaea</name>
    <dbReference type="NCBI Taxonomy" id="1348612"/>
    <lineage>
        <taxon>Eukaryota</taxon>
        <taxon>Fungi</taxon>
        <taxon>Fungi incertae sedis</taxon>
        <taxon>Mucoromycota</taxon>
        <taxon>Glomeromycotina</taxon>
        <taxon>Glomeromycetes</taxon>
        <taxon>Diversisporales</taxon>
        <taxon>Diversisporaceae</taxon>
        <taxon>Diversispora</taxon>
    </lineage>
</organism>
<proteinExistence type="predicted"/>
<comment type="caution">
    <text evidence="2">The sequence shown here is derived from an EMBL/GenBank/DDBJ whole genome shotgun (WGS) entry which is preliminary data.</text>
</comment>
<protein>
    <submittedName>
        <fullName evidence="2">Uncharacterized protein</fullName>
    </submittedName>
</protein>
<dbReference type="STRING" id="1348612.A0A397GPS3"/>
<dbReference type="AlphaFoldDB" id="A0A397GPS3"/>
<gene>
    <name evidence="2" type="ORF">Glove_462g25</name>
</gene>
<reference evidence="2 3" key="1">
    <citation type="submission" date="2018-08" db="EMBL/GenBank/DDBJ databases">
        <title>Genome and evolution of the arbuscular mycorrhizal fungus Diversispora epigaea (formerly Glomus versiforme) and its bacterial endosymbionts.</title>
        <authorList>
            <person name="Sun X."/>
            <person name="Fei Z."/>
            <person name="Harrison M."/>
        </authorList>
    </citation>
    <scope>NUCLEOTIDE SEQUENCE [LARGE SCALE GENOMIC DNA]</scope>
    <source>
        <strain evidence="2 3">IT104</strain>
    </source>
</reference>
<feature type="compositionally biased region" description="Basic and acidic residues" evidence="1">
    <location>
        <begin position="118"/>
        <end position="201"/>
    </location>
</feature>
<feature type="region of interest" description="Disordered" evidence="1">
    <location>
        <begin position="102"/>
        <end position="209"/>
    </location>
</feature>
<name>A0A397GPS3_9GLOM</name>
<keyword evidence="3" id="KW-1185">Reference proteome</keyword>
<accession>A0A397GPS3</accession>
<feature type="compositionally biased region" description="Low complexity" evidence="1">
    <location>
        <begin position="107"/>
        <end position="117"/>
    </location>
</feature>